<dbReference type="AlphaFoldDB" id="A0A1I7ZW34"/>
<name>A0A1I7ZW34_9BILA</name>
<evidence type="ECO:0000313" key="2">
    <source>
        <dbReference type="WBParaSite" id="L893_g30357.t1"/>
    </source>
</evidence>
<dbReference type="Proteomes" id="UP000095287">
    <property type="component" value="Unplaced"/>
</dbReference>
<protein>
    <submittedName>
        <fullName evidence="2">Uncharacterized protein</fullName>
    </submittedName>
</protein>
<reference evidence="2" key="1">
    <citation type="submission" date="2016-11" db="UniProtKB">
        <authorList>
            <consortium name="WormBaseParasite"/>
        </authorList>
    </citation>
    <scope>IDENTIFICATION</scope>
</reference>
<keyword evidence="1" id="KW-1185">Reference proteome</keyword>
<organism evidence="1 2">
    <name type="scientific">Steinernema glaseri</name>
    <dbReference type="NCBI Taxonomy" id="37863"/>
    <lineage>
        <taxon>Eukaryota</taxon>
        <taxon>Metazoa</taxon>
        <taxon>Ecdysozoa</taxon>
        <taxon>Nematoda</taxon>
        <taxon>Chromadorea</taxon>
        <taxon>Rhabditida</taxon>
        <taxon>Tylenchina</taxon>
        <taxon>Panagrolaimomorpha</taxon>
        <taxon>Strongyloidoidea</taxon>
        <taxon>Steinernematidae</taxon>
        <taxon>Steinernema</taxon>
    </lineage>
</organism>
<dbReference type="WBParaSite" id="L893_g30357.t1">
    <property type="protein sequence ID" value="L893_g30357.t1"/>
    <property type="gene ID" value="L893_g30357"/>
</dbReference>
<accession>A0A1I7ZW34</accession>
<proteinExistence type="predicted"/>
<sequence length="132" mass="15218">MHSPRLAPLRRDGRSPLIVKRSYCHWFNYPSLRDMSTCVPKLPLIKFYGHSICFHKAETTSAVVLHLTRAFWPARLLSNAIPLYIHCSFKFIEQSSLLIVSLIRRSVPTSLTKTTSLKNLKKNYELAFTKQA</sequence>
<evidence type="ECO:0000313" key="1">
    <source>
        <dbReference type="Proteomes" id="UP000095287"/>
    </source>
</evidence>